<accession>A0ABU1AYD5</accession>
<keyword evidence="3" id="KW-1185">Reference proteome</keyword>
<dbReference type="Pfam" id="PF13524">
    <property type="entry name" value="Glyco_trans_1_2"/>
    <property type="match status" value="1"/>
</dbReference>
<evidence type="ECO:0000313" key="3">
    <source>
        <dbReference type="Proteomes" id="UP001225316"/>
    </source>
</evidence>
<dbReference type="Gene3D" id="3.40.50.2000">
    <property type="entry name" value="Glycogen Phosphorylase B"/>
    <property type="match status" value="1"/>
</dbReference>
<dbReference type="InterPro" id="IPR055259">
    <property type="entry name" value="YkvP/CgeB_Glyco_trans-like"/>
</dbReference>
<name>A0ABU1AYD5_9BACT</name>
<evidence type="ECO:0000259" key="1">
    <source>
        <dbReference type="Pfam" id="PF13524"/>
    </source>
</evidence>
<gene>
    <name evidence="2" type="ORF">QEH52_16735</name>
</gene>
<protein>
    <submittedName>
        <fullName evidence="2">Glycosyltransferase</fullName>
    </submittedName>
</protein>
<dbReference type="SUPFAM" id="SSF53756">
    <property type="entry name" value="UDP-Glycosyltransferase/glycogen phosphorylase"/>
    <property type="match status" value="1"/>
</dbReference>
<feature type="domain" description="Spore protein YkvP/CgeB glycosyl transferase-like" evidence="1">
    <location>
        <begin position="199"/>
        <end position="320"/>
    </location>
</feature>
<evidence type="ECO:0000313" key="2">
    <source>
        <dbReference type="EMBL" id="MDQ8209175.1"/>
    </source>
</evidence>
<proteinExistence type="predicted"/>
<reference evidence="2 3" key="1">
    <citation type="submission" date="2023-04" db="EMBL/GenBank/DDBJ databases">
        <title>A novel bacteria isolated from coastal sediment.</title>
        <authorList>
            <person name="Liu X.-J."/>
            <person name="Du Z.-J."/>
        </authorList>
    </citation>
    <scope>NUCLEOTIDE SEQUENCE [LARGE SCALE GENOMIC DNA]</scope>
    <source>
        <strain evidence="2 3">SDUM461003</strain>
    </source>
</reference>
<sequence>MRILHSDNLMIRRYGHTKVATGRKLFNGMIRNNWKVYEFSERDIAKFEAPLGIKPLGIRAANRRFIETFDNFKPDVCIIGHSDLLTNKTLQSVKKLSPSTPIIYRNVDPLWRERNVKMIHHRKEVVDAIFVTTAGEPLKQFKTSNNIVGYIPNPTDPGVETFDNSKKTEFTHDLLYCGKGSQSDDRYQLLVELHADLKNELRFDTYGIYGHPPIFGQSYDDALSSSKMALNLNRFEGWPWYSSARISQLMGNGLLTFVWDKGDMRQFFNDEHVVFFRDSASLKKQIRNFHNDDARRQTVAGQGRKFYHEEFSGQKVASYMVETTLNLPYSHDYLWKDAVYR</sequence>
<comment type="caution">
    <text evidence="2">The sequence shown here is derived from an EMBL/GenBank/DDBJ whole genome shotgun (WGS) entry which is preliminary data.</text>
</comment>
<organism evidence="2 3">
    <name type="scientific">Thalassobacterium maritimum</name>
    <dbReference type="NCBI Taxonomy" id="3041265"/>
    <lineage>
        <taxon>Bacteria</taxon>
        <taxon>Pseudomonadati</taxon>
        <taxon>Verrucomicrobiota</taxon>
        <taxon>Opitutia</taxon>
        <taxon>Puniceicoccales</taxon>
        <taxon>Coraliomargaritaceae</taxon>
        <taxon>Thalassobacterium</taxon>
    </lineage>
</organism>
<dbReference type="EMBL" id="JARXHW010000055">
    <property type="protein sequence ID" value="MDQ8209175.1"/>
    <property type="molecule type" value="Genomic_DNA"/>
</dbReference>
<dbReference type="Proteomes" id="UP001225316">
    <property type="component" value="Unassembled WGS sequence"/>
</dbReference>
<dbReference type="RefSeq" id="WP_308952013.1">
    <property type="nucleotide sequence ID" value="NZ_JARXHW010000055.1"/>
</dbReference>